<organism evidence="2 3">
    <name type="scientific">Aneurinibacillus thermoaerophilus</name>
    <dbReference type="NCBI Taxonomy" id="143495"/>
    <lineage>
        <taxon>Bacteria</taxon>
        <taxon>Bacillati</taxon>
        <taxon>Bacillota</taxon>
        <taxon>Bacilli</taxon>
        <taxon>Bacillales</taxon>
        <taxon>Paenibacillaceae</taxon>
        <taxon>Aneurinibacillus group</taxon>
        <taxon>Aneurinibacillus</taxon>
    </lineage>
</organism>
<accession>A0A1G7XJ02</accession>
<reference evidence="2 3" key="1">
    <citation type="submission" date="2016-10" db="EMBL/GenBank/DDBJ databases">
        <authorList>
            <person name="de Groot N.N."/>
        </authorList>
    </citation>
    <scope>NUCLEOTIDE SEQUENCE [LARGE SCALE GENOMIC DNA]</scope>
    <source>
        <strain evidence="2 3">L 420-91</strain>
    </source>
</reference>
<evidence type="ECO:0000256" key="1">
    <source>
        <dbReference type="SAM" id="Phobius"/>
    </source>
</evidence>
<keyword evidence="1" id="KW-0472">Membrane</keyword>
<feature type="transmembrane region" description="Helical" evidence="1">
    <location>
        <begin position="121"/>
        <end position="145"/>
    </location>
</feature>
<proteinExistence type="predicted"/>
<dbReference type="RefSeq" id="WP_302846656.1">
    <property type="nucleotide sequence ID" value="NZ_FNDE01000004.1"/>
</dbReference>
<evidence type="ECO:0000313" key="3">
    <source>
        <dbReference type="Proteomes" id="UP000198956"/>
    </source>
</evidence>
<evidence type="ECO:0000313" key="2">
    <source>
        <dbReference type="EMBL" id="SDG84127.1"/>
    </source>
</evidence>
<keyword evidence="1" id="KW-0812">Transmembrane</keyword>
<feature type="transmembrane region" description="Helical" evidence="1">
    <location>
        <begin position="6"/>
        <end position="25"/>
    </location>
</feature>
<gene>
    <name evidence="2" type="ORF">SAMN04489735_10045</name>
</gene>
<evidence type="ECO:0008006" key="4">
    <source>
        <dbReference type="Google" id="ProtNLM"/>
    </source>
</evidence>
<protein>
    <recommendedName>
        <fullName evidence="4">YIEGIA protein</fullName>
    </recommendedName>
</protein>
<dbReference type="EMBL" id="FNDE01000004">
    <property type="protein sequence ID" value="SDG84127.1"/>
    <property type="molecule type" value="Genomic_DNA"/>
</dbReference>
<keyword evidence="1" id="KW-1133">Transmembrane helix</keyword>
<sequence>MDYVIPVTLGVLFGVAARVYMLRTDYRQYPTYPHGRIIHLALGFIAALIGSVVIPAILKADWTAVTFLGLAAQQFRDVRNMERNMLQQLDNMELVPRGVSYIEGIAQAFEGRNYLVMLTSLVVTLIILKVSVWTGVLGGILMFFINGWLMSGKVIGQIADIAEGEVTLDGPNLYVDDIYIMNIGLRSDREEIRRHGVGIVITPKNANSLITISNLGQRQAILHDVSAIHGVYRDSGEPALVPLAKRNMKNGKLGIFLLPEEKDRSKILETISQVPVLDSAIRLPRAADVNQRGKEAR</sequence>
<dbReference type="Proteomes" id="UP000198956">
    <property type="component" value="Unassembled WGS sequence"/>
</dbReference>
<name>A0A1G7XJ02_ANETH</name>
<dbReference type="Pfam" id="PF14045">
    <property type="entry name" value="YIEGIA"/>
    <property type="match status" value="1"/>
</dbReference>
<dbReference type="InterPro" id="IPR025918">
    <property type="entry name" value="YIEGIA"/>
</dbReference>
<feature type="transmembrane region" description="Helical" evidence="1">
    <location>
        <begin position="37"/>
        <end position="58"/>
    </location>
</feature>
<dbReference type="AlphaFoldDB" id="A0A1G7XJ02"/>